<dbReference type="EMBL" id="QTSX02007251">
    <property type="protein sequence ID" value="KAJ9049288.1"/>
    <property type="molecule type" value="Genomic_DNA"/>
</dbReference>
<protein>
    <submittedName>
        <fullName evidence="1">Uncharacterized protein</fullName>
    </submittedName>
</protein>
<reference evidence="1" key="1">
    <citation type="submission" date="2022-04" db="EMBL/GenBank/DDBJ databases">
        <title>Genome of the entomopathogenic fungus Entomophthora muscae.</title>
        <authorList>
            <person name="Elya C."/>
            <person name="Lovett B.R."/>
            <person name="Lee E."/>
            <person name="Macias A.M."/>
            <person name="Hajek A.E."/>
            <person name="De Bivort B.L."/>
            <person name="Kasson M.T."/>
            <person name="De Fine Licht H.H."/>
            <person name="Stajich J.E."/>
        </authorList>
    </citation>
    <scope>NUCLEOTIDE SEQUENCE</scope>
    <source>
        <strain evidence="1">Berkeley</strain>
    </source>
</reference>
<keyword evidence="2" id="KW-1185">Reference proteome</keyword>
<sequence>MHPVIELLRYILYNMILNQIISGRWGPATGTLLLVPPNVNFIPANFAAPLPILENENYVNSQCPKFYAEDESMLSKVIYLGLLWLGLIVLLNSGVTIRNFTKKYLKLRWWLIINSMWIWVGWNKHIKSIFGIKPRYNTFYEHLKVQQGKTAASIRGIENRPSKKKRTTKEKQYQEKIKDVVKARYKLSEIGEYIKKITTVLNGNQVITV</sequence>
<proteinExistence type="predicted"/>
<gene>
    <name evidence="1" type="ORF">DSO57_1026169</name>
</gene>
<dbReference type="Proteomes" id="UP001165960">
    <property type="component" value="Unassembled WGS sequence"/>
</dbReference>
<accession>A0ACC2RGR8</accession>
<organism evidence="1 2">
    <name type="scientific">Entomophthora muscae</name>
    <dbReference type="NCBI Taxonomy" id="34485"/>
    <lineage>
        <taxon>Eukaryota</taxon>
        <taxon>Fungi</taxon>
        <taxon>Fungi incertae sedis</taxon>
        <taxon>Zoopagomycota</taxon>
        <taxon>Entomophthoromycotina</taxon>
        <taxon>Entomophthoromycetes</taxon>
        <taxon>Entomophthorales</taxon>
        <taxon>Entomophthoraceae</taxon>
        <taxon>Entomophthora</taxon>
    </lineage>
</organism>
<comment type="caution">
    <text evidence="1">The sequence shown here is derived from an EMBL/GenBank/DDBJ whole genome shotgun (WGS) entry which is preliminary data.</text>
</comment>
<evidence type="ECO:0000313" key="2">
    <source>
        <dbReference type="Proteomes" id="UP001165960"/>
    </source>
</evidence>
<name>A0ACC2RGR8_9FUNG</name>
<evidence type="ECO:0000313" key="1">
    <source>
        <dbReference type="EMBL" id="KAJ9049288.1"/>
    </source>
</evidence>